<dbReference type="RefSeq" id="WP_206656608.1">
    <property type="nucleotide sequence ID" value="NZ_CP071182.1"/>
</dbReference>
<keyword evidence="2 5" id="KW-0238">DNA-binding</keyword>
<dbReference type="InterPro" id="IPR000843">
    <property type="entry name" value="HTH_LacI"/>
</dbReference>
<dbReference type="CDD" id="cd06267">
    <property type="entry name" value="PBP1_LacI_sugar_binding-like"/>
    <property type="match status" value="1"/>
</dbReference>
<proteinExistence type="predicted"/>
<gene>
    <name evidence="5" type="ORF">JZ786_23125</name>
</gene>
<name>A0A9X7Z7E6_9BACL</name>
<keyword evidence="1" id="KW-0805">Transcription regulation</keyword>
<dbReference type="InterPro" id="IPR028082">
    <property type="entry name" value="Peripla_BP_I"/>
</dbReference>
<dbReference type="InterPro" id="IPR046335">
    <property type="entry name" value="LacI/GalR-like_sensor"/>
</dbReference>
<accession>A0A9X7Z7E6</accession>
<protein>
    <submittedName>
        <fullName evidence="5">LacI family DNA-binding transcriptional regulator</fullName>
    </submittedName>
</protein>
<dbReference type="Proteomes" id="UP000663505">
    <property type="component" value="Chromosome"/>
</dbReference>
<evidence type="ECO:0000259" key="4">
    <source>
        <dbReference type="PROSITE" id="PS50932"/>
    </source>
</evidence>
<organism evidence="5 6">
    <name type="scientific">Alicyclobacillus mengziensis</name>
    <dbReference type="NCBI Taxonomy" id="2931921"/>
    <lineage>
        <taxon>Bacteria</taxon>
        <taxon>Bacillati</taxon>
        <taxon>Bacillota</taxon>
        <taxon>Bacilli</taxon>
        <taxon>Bacillales</taxon>
        <taxon>Alicyclobacillaceae</taxon>
        <taxon>Alicyclobacillus</taxon>
    </lineage>
</organism>
<keyword evidence="6" id="KW-1185">Reference proteome</keyword>
<dbReference type="SUPFAM" id="SSF53822">
    <property type="entry name" value="Periplasmic binding protein-like I"/>
    <property type="match status" value="1"/>
</dbReference>
<dbReference type="InterPro" id="IPR010982">
    <property type="entry name" value="Lambda_DNA-bd_dom_sf"/>
</dbReference>
<dbReference type="EMBL" id="CP071182">
    <property type="protein sequence ID" value="QSO47251.1"/>
    <property type="molecule type" value="Genomic_DNA"/>
</dbReference>
<dbReference type="CDD" id="cd01392">
    <property type="entry name" value="HTH_LacI"/>
    <property type="match status" value="1"/>
</dbReference>
<dbReference type="PANTHER" id="PTHR30146:SF109">
    <property type="entry name" value="HTH-TYPE TRANSCRIPTIONAL REGULATOR GALS"/>
    <property type="match status" value="1"/>
</dbReference>
<reference evidence="5 6" key="1">
    <citation type="submission" date="2021-02" db="EMBL/GenBank/DDBJ databases">
        <title>Alicyclobacillus curvatus sp. nov. and Alicyclobacillus mengziensis sp. nov., two acidophilic bacteria isolated from acid mine drainage.</title>
        <authorList>
            <person name="Huang Y."/>
        </authorList>
    </citation>
    <scope>NUCLEOTIDE SEQUENCE [LARGE SCALE GENOMIC DNA]</scope>
    <source>
        <strain evidence="5 6">S30H14</strain>
    </source>
</reference>
<evidence type="ECO:0000313" key="5">
    <source>
        <dbReference type="EMBL" id="QSO47251.1"/>
    </source>
</evidence>
<dbReference type="GO" id="GO:0000976">
    <property type="term" value="F:transcription cis-regulatory region binding"/>
    <property type="evidence" value="ECO:0007669"/>
    <property type="project" value="TreeGrafter"/>
</dbReference>
<dbReference type="AlphaFoldDB" id="A0A9X7Z7E6"/>
<dbReference type="KEGG" id="afx:JZ786_23125"/>
<dbReference type="PROSITE" id="PS50932">
    <property type="entry name" value="HTH_LACI_2"/>
    <property type="match status" value="1"/>
</dbReference>
<dbReference type="GO" id="GO:0003700">
    <property type="term" value="F:DNA-binding transcription factor activity"/>
    <property type="evidence" value="ECO:0007669"/>
    <property type="project" value="TreeGrafter"/>
</dbReference>
<keyword evidence="3" id="KW-0804">Transcription</keyword>
<dbReference type="Gene3D" id="3.40.50.2300">
    <property type="match status" value="2"/>
</dbReference>
<dbReference type="Pfam" id="PF13377">
    <property type="entry name" value="Peripla_BP_3"/>
    <property type="match status" value="1"/>
</dbReference>
<dbReference type="SUPFAM" id="SSF47413">
    <property type="entry name" value="lambda repressor-like DNA-binding domains"/>
    <property type="match status" value="1"/>
</dbReference>
<dbReference type="PANTHER" id="PTHR30146">
    <property type="entry name" value="LACI-RELATED TRANSCRIPTIONAL REPRESSOR"/>
    <property type="match status" value="1"/>
</dbReference>
<evidence type="ECO:0000313" key="6">
    <source>
        <dbReference type="Proteomes" id="UP000663505"/>
    </source>
</evidence>
<dbReference type="Gene3D" id="1.10.260.40">
    <property type="entry name" value="lambda repressor-like DNA-binding domains"/>
    <property type="match status" value="1"/>
</dbReference>
<evidence type="ECO:0000256" key="1">
    <source>
        <dbReference type="ARBA" id="ARBA00023015"/>
    </source>
</evidence>
<sequence length="338" mass="36865">MPTMKDVAKAANVALSTVSLALRNDPKVKESTRRRVLEAAHKLQYRPNGIARDLKTRKTDTICILLHDLGGPFYSELIRGVQDVATSSGYNTIASGSLGGRNGSAVKLLSERRVDGVIVLAPDVDDEVIVQSAGADLPVVVLDRELTDEFVYSVRVDNEQGGYQVTRHLLEVGNRRVVFVSGPADSLDAEHRYRGYVKAMNEFSAPVSKRFDYNGQFTEQGGYTVGKVMSALPELPDAVFASNDEMALGILRAFEEKGIRVPDDVALAGFDNIRIAEYVRPSLTTVQQPMYEMGAVAAQLLFQALSGSKTLGSVRLATNLVVRQSSQRHISHGNQTNL</sequence>
<dbReference type="SMART" id="SM00354">
    <property type="entry name" value="HTH_LACI"/>
    <property type="match status" value="1"/>
</dbReference>
<dbReference type="Pfam" id="PF00356">
    <property type="entry name" value="LacI"/>
    <property type="match status" value="1"/>
</dbReference>
<evidence type="ECO:0000256" key="2">
    <source>
        <dbReference type="ARBA" id="ARBA00023125"/>
    </source>
</evidence>
<evidence type="ECO:0000256" key="3">
    <source>
        <dbReference type="ARBA" id="ARBA00023163"/>
    </source>
</evidence>
<feature type="domain" description="HTH lacI-type" evidence="4">
    <location>
        <begin position="2"/>
        <end position="56"/>
    </location>
</feature>